<accession>A0A0F4VEU8</accession>
<comment type="caution">
    <text evidence="1">The sequence shown here is derived from an EMBL/GenBank/DDBJ whole genome shotgun (WGS) entry which is preliminary data.</text>
</comment>
<proteinExistence type="predicted"/>
<sequence>MNLTQHLEDLKAEIEKIESKPKVELFSGTLSDETLKSIKLDGGKSYVLLGCAGGPIPEKRIRLEVDAVYGAFVIAKSDQDTKGLSRQAMNVANEIAVLIDKYRGNTKTNTNLPMLQSIEELFSGLKNGSNFSAWQVIWTQRVALV</sequence>
<evidence type="ECO:0000313" key="1">
    <source>
        <dbReference type="EMBL" id="KJZ67249.1"/>
    </source>
</evidence>
<reference evidence="1 2" key="1">
    <citation type="submission" date="2015-03" db="EMBL/GenBank/DDBJ databases">
        <title>Comparative genomics of Pseudomonas insights into diversity of traits involved in vanlence and defense.</title>
        <authorList>
            <person name="Qin Y."/>
        </authorList>
    </citation>
    <scope>NUCLEOTIDE SEQUENCE [LARGE SCALE GENOMIC DNA]</scope>
    <source>
        <strain evidence="1 2">H24</strain>
    </source>
</reference>
<organism evidence="1 2">
    <name type="scientific">Pseudomonas fluorescens</name>
    <dbReference type="NCBI Taxonomy" id="294"/>
    <lineage>
        <taxon>Bacteria</taxon>
        <taxon>Pseudomonadati</taxon>
        <taxon>Pseudomonadota</taxon>
        <taxon>Gammaproteobacteria</taxon>
        <taxon>Pseudomonadales</taxon>
        <taxon>Pseudomonadaceae</taxon>
        <taxon>Pseudomonas</taxon>
    </lineage>
</organism>
<dbReference type="AlphaFoldDB" id="A0A0F4VEU8"/>
<protein>
    <submittedName>
        <fullName evidence="1">Uncharacterized protein</fullName>
    </submittedName>
</protein>
<evidence type="ECO:0000313" key="2">
    <source>
        <dbReference type="Proteomes" id="UP000033400"/>
    </source>
</evidence>
<dbReference type="Proteomes" id="UP000033400">
    <property type="component" value="Unassembled WGS sequence"/>
</dbReference>
<dbReference type="OrthoDB" id="6909243at2"/>
<dbReference type="RefSeq" id="WP_046052612.1">
    <property type="nucleotide sequence ID" value="NZ_LACH01000003.1"/>
</dbReference>
<name>A0A0F4VEU8_PSEFL</name>
<gene>
    <name evidence="1" type="ORF">VD17_03020</name>
</gene>
<dbReference type="EMBL" id="LACH01000003">
    <property type="protein sequence ID" value="KJZ67249.1"/>
    <property type="molecule type" value="Genomic_DNA"/>
</dbReference>
<dbReference type="PATRIC" id="fig|294.133.peg.2363"/>